<name>A0A1I2MNU3_9FIRM</name>
<reference evidence="2" key="1">
    <citation type="submission" date="2016-10" db="EMBL/GenBank/DDBJ databases">
        <authorList>
            <person name="Varghese N."/>
            <person name="Submissions S."/>
        </authorList>
    </citation>
    <scope>NUCLEOTIDE SEQUENCE [LARGE SCALE GENOMIC DNA]</scope>
    <source>
        <strain evidence="2">DSM 17038</strain>
    </source>
</reference>
<dbReference type="NCBIfam" id="TIGR02532">
    <property type="entry name" value="IV_pilin_GFxxxE"/>
    <property type="match status" value="1"/>
</dbReference>
<evidence type="ECO:0000313" key="1">
    <source>
        <dbReference type="EMBL" id="SFF92590.1"/>
    </source>
</evidence>
<gene>
    <name evidence="1" type="ORF">SAMN05660649_00025</name>
</gene>
<sequence length="151" mass="16565">MFRDKQGMTLIEVMIALLVLSISITPLLSSFLVSAKQLASSERKAAALYKAQGILEDVVQQNYDNINDLLKIDGELSRVAADYGYTEALNVIAQDNRDNNVLLASAATGYSYTVEVTEQNAVKKIIVTVYYMEPSVGRETSIKLAGARAKR</sequence>
<dbReference type="RefSeq" id="WP_092467503.1">
    <property type="nucleotide sequence ID" value="NZ_FOOX01000001.1"/>
</dbReference>
<dbReference type="EMBL" id="FOOX01000001">
    <property type="protein sequence ID" value="SFF92590.1"/>
    <property type="molecule type" value="Genomic_DNA"/>
</dbReference>
<dbReference type="Pfam" id="PF07963">
    <property type="entry name" value="N_methyl"/>
    <property type="match status" value="1"/>
</dbReference>
<dbReference type="OrthoDB" id="1808793at2"/>
<dbReference type="InterPro" id="IPR012902">
    <property type="entry name" value="N_methyl_site"/>
</dbReference>
<organism evidence="1 2">
    <name type="scientific">Desulfotruncus arcticus DSM 17038</name>
    <dbReference type="NCBI Taxonomy" id="1121424"/>
    <lineage>
        <taxon>Bacteria</taxon>
        <taxon>Bacillati</taxon>
        <taxon>Bacillota</taxon>
        <taxon>Clostridia</taxon>
        <taxon>Eubacteriales</taxon>
        <taxon>Desulfallaceae</taxon>
        <taxon>Desulfotruncus</taxon>
    </lineage>
</organism>
<proteinExistence type="predicted"/>
<evidence type="ECO:0000313" key="2">
    <source>
        <dbReference type="Proteomes" id="UP000199337"/>
    </source>
</evidence>
<dbReference type="STRING" id="341036.SAMN05660649_00025"/>
<keyword evidence="2" id="KW-1185">Reference proteome</keyword>
<dbReference type="Proteomes" id="UP000199337">
    <property type="component" value="Unassembled WGS sequence"/>
</dbReference>
<accession>A0A1I2MNU3</accession>
<protein>
    <submittedName>
        <fullName evidence="1">Prepilin-type N-terminal cleavage/methylation domain-containing protein</fullName>
    </submittedName>
</protein>
<dbReference type="AlphaFoldDB" id="A0A1I2MNU3"/>